<dbReference type="AlphaFoldDB" id="A0A7S1T484"/>
<evidence type="ECO:0000313" key="3">
    <source>
        <dbReference type="EMBL" id="CAD9218575.1"/>
    </source>
</evidence>
<keyword evidence="1" id="KW-0677">Repeat</keyword>
<name>A0A7S1T484_9CHLO</name>
<dbReference type="EMBL" id="HBGG01038187">
    <property type="protein sequence ID" value="CAD9218575.1"/>
    <property type="molecule type" value="Transcribed_RNA"/>
</dbReference>
<dbReference type="PANTHER" id="PTHR31096">
    <property type="entry name" value="ACT DOMAIN-CONTAINING PROTEIN ACR4-RELATED"/>
    <property type="match status" value="1"/>
</dbReference>
<proteinExistence type="predicted"/>
<evidence type="ECO:0000256" key="2">
    <source>
        <dbReference type="SAM" id="MobiDB-lite"/>
    </source>
</evidence>
<accession>A0A7S1T484</accession>
<organism evidence="3">
    <name type="scientific">Tetraselmis chuii</name>
    <dbReference type="NCBI Taxonomy" id="63592"/>
    <lineage>
        <taxon>Eukaryota</taxon>
        <taxon>Viridiplantae</taxon>
        <taxon>Chlorophyta</taxon>
        <taxon>core chlorophytes</taxon>
        <taxon>Chlorodendrophyceae</taxon>
        <taxon>Chlorodendrales</taxon>
        <taxon>Chlorodendraceae</taxon>
        <taxon>Tetraselmis</taxon>
    </lineage>
</organism>
<evidence type="ECO:0008006" key="4">
    <source>
        <dbReference type="Google" id="ProtNLM"/>
    </source>
</evidence>
<sequence>MACSFRCAASIYAGNTIGSARSRRPRVAEPRSHCVTPAGLACRHRVGVRCGAVEDGNGAPAAPSKKKRPYAGKSTDSFDDDEDGEWCAPSLVTVDNESHPKFTVFQVSVQDYPGLLRVLAWVLNGLELRVQNAQFKTVDGYAENKVWLTTYSGNKLTDKYAQTCADRVRDFALFCVPNRTEHLRTEFGKGNITLSNSQHPDYSLLTIKGEPDRQGFLLEVASVVSGLGLSVREGAIQSCSDCGTEVSIEEYSDVSGRMFQLYIATSDGQKLDRNDASGLLFVLNMVIDPKSHGPTVVPTIM</sequence>
<gene>
    <name evidence="3" type="ORF">TCHU04912_LOCUS19691</name>
</gene>
<reference evidence="3" key="1">
    <citation type="submission" date="2021-01" db="EMBL/GenBank/DDBJ databases">
        <authorList>
            <person name="Corre E."/>
            <person name="Pelletier E."/>
            <person name="Niang G."/>
            <person name="Scheremetjew M."/>
            <person name="Finn R."/>
            <person name="Kale V."/>
            <person name="Holt S."/>
            <person name="Cochrane G."/>
            <person name="Meng A."/>
            <person name="Brown T."/>
            <person name="Cohen L."/>
        </authorList>
    </citation>
    <scope>NUCLEOTIDE SEQUENCE</scope>
    <source>
        <strain evidence="3">PLY429</strain>
    </source>
</reference>
<evidence type="ECO:0000256" key="1">
    <source>
        <dbReference type="ARBA" id="ARBA00022737"/>
    </source>
</evidence>
<protein>
    <recommendedName>
        <fullName evidence="4">ACT domain-containing protein</fullName>
    </recommendedName>
</protein>
<dbReference type="InterPro" id="IPR040217">
    <property type="entry name" value="ACR1-12"/>
</dbReference>
<feature type="region of interest" description="Disordered" evidence="2">
    <location>
        <begin position="56"/>
        <end position="82"/>
    </location>
</feature>